<evidence type="ECO:0000313" key="1">
    <source>
        <dbReference type="EMBL" id="VVP60665.1"/>
    </source>
</evidence>
<organism evidence="2 3">
    <name type="scientific">Pseudomonas fluorescens</name>
    <dbReference type="NCBI Taxonomy" id="294"/>
    <lineage>
        <taxon>Bacteria</taxon>
        <taxon>Pseudomonadati</taxon>
        <taxon>Pseudomonadota</taxon>
        <taxon>Gammaproteobacteria</taxon>
        <taxon>Pseudomonadales</taxon>
        <taxon>Pseudomonadaceae</taxon>
        <taxon>Pseudomonas</taxon>
    </lineage>
</organism>
<name>A0A5E7QHP5_PSEFL</name>
<dbReference type="AlphaFoldDB" id="A0A5E7QHP5"/>
<gene>
    <name evidence="1" type="ORF">PS880_06185</name>
    <name evidence="2" type="ORF">PS880_06287</name>
</gene>
<proteinExistence type="predicted"/>
<dbReference type="Proteomes" id="UP000375525">
    <property type="component" value="Unassembled WGS sequence"/>
</dbReference>
<accession>A0A5E7QHP5</accession>
<protein>
    <submittedName>
        <fullName evidence="2">Uncharacterized protein</fullName>
    </submittedName>
</protein>
<evidence type="ECO:0000313" key="3">
    <source>
        <dbReference type="Proteomes" id="UP000375525"/>
    </source>
</evidence>
<evidence type="ECO:0000313" key="2">
    <source>
        <dbReference type="EMBL" id="VVP61309.1"/>
    </source>
</evidence>
<dbReference type="EMBL" id="CABVIH010000056">
    <property type="protein sequence ID" value="VVP60665.1"/>
    <property type="molecule type" value="Genomic_DNA"/>
</dbReference>
<dbReference type="EMBL" id="CABVIH010000076">
    <property type="protein sequence ID" value="VVP61309.1"/>
    <property type="molecule type" value="Genomic_DNA"/>
</dbReference>
<reference evidence="2 3" key="1">
    <citation type="submission" date="2019-09" db="EMBL/GenBank/DDBJ databases">
        <authorList>
            <person name="Chandra G."/>
            <person name="Truman W A."/>
        </authorList>
    </citation>
    <scope>NUCLEOTIDE SEQUENCE [LARGE SCALE GENOMIC DNA]</scope>
    <source>
        <strain evidence="2">PS880</strain>
    </source>
</reference>
<sequence>MSRFIRATIRALPVSSLSFFNQDRNLLDSIFFMVKL</sequence>